<comment type="similarity">
    <text evidence="2 8">Belongs to the major facilitator superfamily. Bcr/CmlA family.</text>
</comment>
<gene>
    <name evidence="10" type="ORF">H4C75_23545</name>
    <name evidence="11" type="ORF">K5H97_04175</name>
</gene>
<feature type="transmembrane region" description="Helical" evidence="8">
    <location>
        <begin position="129"/>
        <end position="154"/>
    </location>
</feature>
<dbReference type="GO" id="GO:0005886">
    <property type="term" value="C:plasma membrane"/>
    <property type="evidence" value="ECO:0007669"/>
    <property type="project" value="UniProtKB-SubCell"/>
</dbReference>
<dbReference type="EMBL" id="CP081966">
    <property type="protein sequence ID" value="QZP27562.1"/>
    <property type="molecule type" value="Genomic_DNA"/>
</dbReference>
<keyword evidence="6 8" id="KW-1133">Transmembrane helix</keyword>
<dbReference type="NCBIfam" id="TIGR00710">
    <property type="entry name" value="efflux_Bcr_CflA"/>
    <property type="match status" value="1"/>
</dbReference>
<evidence type="ECO:0000256" key="7">
    <source>
        <dbReference type="ARBA" id="ARBA00023136"/>
    </source>
</evidence>
<feature type="transmembrane region" description="Helical" evidence="8">
    <location>
        <begin position="279"/>
        <end position="298"/>
    </location>
</feature>
<feature type="transmembrane region" description="Helical" evidence="8">
    <location>
        <begin position="338"/>
        <end position="358"/>
    </location>
</feature>
<feature type="transmembrane region" description="Helical" evidence="8">
    <location>
        <begin position="43"/>
        <end position="60"/>
    </location>
</feature>
<dbReference type="GO" id="GO:0042910">
    <property type="term" value="F:xenobiotic transmembrane transporter activity"/>
    <property type="evidence" value="ECO:0007669"/>
    <property type="project" value="InterPro"/>
</dbReference>
<feature type="transmembrane region" description="Helical" evidence="8">
    <location>
        <begin position="364"/>
        <end position="383"/>
    </location>
</feature>
<dbReference type="Proteomes" id="UP000541770">
    <property type="component" value="Unassembled WGS sequence"/>
</dbReference>
<dbReference type="GO" id="GO:0015385">
    <property type="term" value="F:sodium:proton antiporter activity"/>
    <property type="evidence" value="ECO:0007669"/>
    <property type="project" value="TreeGrafter"/>
</dbReference>
<dbReference type="Gene3D" id="1.20.1720.10">
    <property type="entry name" value="Multidrug resistance protein D"/>
    <property type="match status" value="1"/>
</dbReference>
<dbReference type="EMBL" id="JACGDE010000020">
    <property type="protein sequence ID" value="MBA6067715.1"/>
    <property type="molecule type" value="Genomic_DNA"/>
</dbReference>
<dbReference type="InterPro" id="IPR020846">
    <property type="entry name" value="MFS_dom"/>
</dbReference>
<dbReference type="STRING" id="1388763.O165_019170"/>
<dbReference type="Pfam" id="PF07690">
    <property type="entry name" value="MFS_1"/>
    <property type="match status" value="1"/>
</dbReference>
<evidence type="ECO:0000256" key="5">
    <source>
        <dbReference type="ARBA" id="ARBA00022692"/>
    </source>
</evidence>
<keyword evidence="13" id="KW-1185">Reference proteome</keyword>
<dbReference type="FunFam" id="1.20.1720.10:FF:000005">
    <property type="entry name" value="Bcr/CflA family efflux transporter"/>
    <property type="match status" value="1"/>
</dbReference>
<organism evidence="10 12">
    <name type="scientific">Pseudomonas mosselii</name>
    <dbReference type="NCBI Taxonomy" id="78327"/>
    <lineage>
        <taxon>Bacteria</taxon>
        <taxon>Pseudomonadati</taxon>
        <taxon>Pseudomonadota</taxon>
        <taxon>Gammaproteobacteria</taxon>
        <taxon>Pseudomonadales</taxon>
        <taxon>Pseudomonadaceae</taxon>
        <taxon>Pseudomonas</taxon>
    </lineage>
</organism>
<evidence type="ECO:0000313" key="13">
    <source>
        <dbReference type="Proteomes" id="UP000825591"/>
    </source>
</evidence>
<evidence type="ECO:0000313" key="11">
    <source>
        <dbReference type="EMBL" id="QZP27562.1"/>
    </source>
</evidence>
<dbReference type="KEGG" id="pmol:CLJ08_16685"/>
<dbReference type="InterPro" id="IPR036259">
    <property type="entry name" value="MFS_trans_sf"/>
</dbReference>
<reference evidence="11 13" key="2">
    <citation type="submission" date="2021-08" db="EMBL/GenBank/DDBJ databases">
        <title>Bactericidal Effect of Pseudomonas oryziphila sp. nov., a novel Pseudomonas Species Against Xanthomonas oryzae Reduces Disease Severity of Bacterial Leaf Streak of Rice.</title>
        <authorList>
            <person name="Yang R."/>
            <person name="Li S."/>
            <person name="Li Y."/>
            <person name="Yan Y."/>
            <person name="Fang Y."/>
            <person name="Zou L."/>
            <person name="Chen G."/>
        </authorList>
    </citation>
    <scope>NUCLEOTIDE SEQUENCE [LARGE SCALE GENOMIC DNA]</scope>
    <source>
        <strain evidence="11 13">DSM 17497</strain>
    </source>
</reference>
<keyword evidence="3 8" id="KW-0813">Transport</keyword>
<evidence type="ECO:0000256" key="2">
    <source>
        <dbReference type="ARBA" id="ARBA00006236"/>
    </source>
</evidence>
<accession>A0A1X1P4T2</accession>
<evidence type="ECO:0000256" key="6">
    <source>
        <dbReference type="ARBA" id="ARBA00022989"/>
    </source>
</evidence>
<dbReference type="AlphaFoldDB" id="A0A1X1P4T2"/>
<sequence length="393" mass="40636">MNLRTLLILGALSAFGPLAIDFYLPAFPAMAHAFGTDEKHVQTTLAAYFLGLSLGQLAYGPVADRFGRRLPLLFGVGLFTVASLACAYAPNLDSLILARFVQALGGCAGMVLSRAIVSDKCDAVASAKVFSQLMLVMGLAPILAPMLGGVLVNVAGWQSIFLALGLFSAACLLAVGLGLPESLPAHVPRQPLSGALRQYLSLFGDRVFVGHALTGGIAIAGMFAYIAGSPFVFIKLYGVPPEHYGWLFGTNAAGFILMAQVNARLLAKRGPAFLLARAVWLYLVAALALLVVAALRPAQLWPLLVPLFVCIASLGCIIPNASACAMSGQGTRAGSASALMGCLQFSVAAGAAALVGVLHDGSAVPMALVISLCGALVVSVAMLTRRLQASRPA</sequence>
<comment type="caution">
    <text evidence="8">Lacks conserved residue(s) required for the propagation of feature annotation.</text>
</comment>
<dbReference type="RefSeq" id="WP_028691384.1">
    <property type="nucleotide sequence ID" value="NZ_CP023299.1"/>
</dbReference>
<evidence type="ECO:0000256" key="4">
    <source>
        <dbReference type="ARBA" id="ARBA00022475"/>
    </source>
</evidence>
<feature type="domain" description="Major facilitator superfamily (MFS) profile" evidence="9">
    <location>
        <begin position="2"/>
        <end position="386"/>
    </location>
</feature>
<dbReference type="GO" id="GO:1990961">
    <property type="term" value="P:xenobiotic detoxification by transmembrane export across the plasma membrane"/>
    <property type="evidence" value="ECO:0007669"/>
    <property type="project" value="InterPro"/>
</dbReference>
<feature type="transmembrane region" description="Helical" evidence="8">
    <location>
        <begin position="246"/>
        <end position="267"/>
    </location>
</feature>
<comment type="subcellular location">
    <subcellularLocation>
        <location evidence="8">Cell inner membrane</location>
        <topology evidence="8">Multi-pass membrane protein</topology>
    </subcellularLocation>
    <subcellularLocation>
        <location evidence="1">Cell membrane</location>
        <topology evidence="1">Multi-pass membrane protein</topology>
    </subcellularLocation>
</comment>
<dbReference type="GeneID" id="58770216"/>
<feature type="transmembrane region" description="Helical" evidence="8">
    <location>
        <begin position="304"/>
        <end position="326"/>
    </location>
</feature>
<evidence type="ECO:0000256" key="8">
    <source>
        <dbReference type="RuleBase" id="RU365088"/>
    </source>
</evidence>
<keyword evidence="8" id="KW-0997">Cell inner membrane</keyword>
<dbReference type="Proteomes" id="UP000825591">
    <property type="component" value="Chromosome"/>
</dbReference>
<name>A0A1X1P4T2_9PSED</name>
<feature type="transmembrane region" description="Helical" evidence="8">
    <location>
        <begin position="160"/>
        <end position="179"/>
    </location>
</feature>
<proteinExistence type="inferred from homology"/>
<feature type="transmembrane region" description="Helical" evidence="8">
    <location>
        <begin position="72"/>
        <end position="90"/>
    </location>
</feature>
<dbReference type="PROSITE" id="PS50850">
    <property type="entry name" value="MFS"/>
    <property type="match status" value="1"/>
</dbReference>
<protein>
    <recommendedName>
        <fullName evidence="8">Bcr/CflA family efflux transporter</fullName>
    </recommendedName>
</protein>
<dbReference type="InterPro" id="IPR004812">
    <property type="entry name" value="Efflux_drug-R_Bcr/CmlA"/>
</dbReference>
<dbReference type="InterPro" id="IPR011701">
    <property type="entry name" value="MFS"/>
</dbReference>
<evidence type="ECO:0000313" key="10">
    <source>
        <dbReference type="EMBL" id="MBA6067715.1"/>
    </source>
</evidence>
<reference evidence="10 12" key="1">
    <citation type="submission" date="2020-07" db="EMBL/GenBank/DDBJ databases">
        <title>Diversity of carbapenemase encoding genes among Pseudomonas putida group clinical isolates in a tertiary Brazilian hospital.</title>
        <authorList>
            <person name="Alberto-Lei F."/>
            <person name="Nodari C.S."/>
            <person name="Streling A.P."/>
            <person name="Paulino J.T."/>
            <person name="Bessa-Neto F.O."/>
            <person name="Cayo R."/>
            <person name="Gales A.C."/>
        </authorList>
    </citation>
    <scope>NUCLEOTIDE SEQUENCE [LARGE SCALE GENOMIC DNA]</scope>
    <source>
        <strain evidence="10 12">14802</strain>
    </source>
</reference>
<dbReference type="PANTHER" id="PTHR23502">
    <property type="entry name" value="MAJOR FACILITATOR SUPERFAMILY"/>
    <property type="match status" value="1"/>
</dbReference>
<dbReference type="CDD" id="cd17320">
    <property type="entry name" value="MFS_MdfA_MDR_like"/>
    <property type="match status" value="1"/>
</dbReference>
<dbReference type="SUPFAM" id="SSF103473">
    <property type="entry name" value="MFS general substrate transporter"/>
    <property type="match status" value="1"/>
</dbReference>
<feature type="transmembrane region" description="Helical" evidence="8">
    <location>
        <begin position="96"/>
        <end position="117"/>
    </location>
</feature>
<feature type="transmembrane region" description="Helical" evidence="8">
    <location>
        <begin position="207"/>
        <end position="226"/>
    </location>
</feature>
<evidence type="ECO:0000259" key="9">
    <source>
        <dbReference type="PROSITE" id="PS50850"/>
    </source>
</evidence>
<evidence type="ECO:0000256" key="1">
    <source>
        <dbReference type="ARBA" id="ARBA00004651"/>
    </source>
</evidence>
<evidence type="ECO:0000256" key="3">
    <source>
        <dbReference type="ARBA" id="ARBA00022448"/>
    </source>
</evidence>
<keyword evidence="4" id="KW-1003">Cell membrane</keyword>
<evidence type="ECO:0000313" key="12">
    <source>
        <dbReference type="Proteomes" id="UP000541770"/>
    </source>
</evidence>
<keyword evidence="5 8" id="KW-0812">Transmembrane</keyword>
<dbReference type="PANTHER" id="PTHR23502:SF132">
    <property type="entry name" value="POLYAMINE TRANSPORTER 2-RELATED"/>
    <property type="match status" value="1"/>
</dbReference>
<keyword evidence="7 8" id="KW-0472">Membrane</keyword>